<dbReference type="InParanoid" id="A0A146GCT9"/>
<dbReference type="NCBIfam" id="TIGR03790">
    <property type="entry name" value="TIGR03790 family protein"/>
    <property type="match status" value="1"/>
</dbReference>
<dbReference type="EMBL" id="BDCO01000002">
    <property type="protein sequence ID" value="GAT34358.1"/>
    <property type="molecule type" value="Genomic_DNA"/>
</dbReference>
<dbReference type="AlphaFoldDB" id="A0A146GCT9"/>
<gene>
    <name evidence="2" type="ORF">TSACC_22783</name>
</gene>
<keyword evidence="3" id="KW-1185">Reference proteome</keyword>
<dbReference type="InterPro" id="IPR022265">
    <property type="entry name" value="CHP03790"/>
</dbReference>
<sequence length="523" mass="55821">MIKLKCWAFLLLCVAAFTARAASPEETAATLVVYNSSDPTSTSLAQYYAKQRQIPAANLIGLPCALTEEISRDEYNTTIAGPLRQKLLAGGFWQMSGGTVTATKVRFVAVIRGVPLKIRPIPRPAPSVVPGATPAPVPPVPPLERDEASVDSELACLGLPIPTPAGPIKNPYADKVTPILDSFVDPGILLVCRLDAPSETAVRSMIDGALAAEKTGLWGWAYLDSRGITSGPYLEGDQWLNIAANNLRGRGVPVLWDKAPETLPAGYPVTDAAYYLGWYDGDVSGPFRELDFRFLPGAVAVHLHSFSASTLRNVSAGWCGPILERGAAATVGNVYEPYLTLTSHLDVLTARLLDGYTFAEAAYSSLVALSWMNVSLGDPLYRPYAAWKDPVVSGSANIWQKYRQAVLGASGSVIAAAPDLERAAASTGSSMFLESLGAAQADGGDLPGSLKSVNDALAMRNPPLITYRLQLEKFGLLGATGKRDQAKSLLENMLATNQPPAQKLLLLQLQNRFFPVTTPGPTR</sequence>
<dbReference type="STRING" id="690879.TSACC_22783"/>
<dbReference type="Proteomes" id="UP000076023">
    <property type="component" value="Unassembled WGS sequence"/>
</dbReference>
<keyword evidence="1" id="KW-0732">Signal</keyword>
<protein>
    <submittedName>
        <fullName evidence="2">TIGR03790 family protein</fullName>
    </submittedName>
</protein>
<feature type="signal peptide" evidence="1">
    <location>
        <begin position="1"/>
        <end position="21"/>
    </location>
</feature>
<dbReference type="RefSeq" id="WP_075079994.1">
    <property type="nucleotide sequence ID" value="NZ_BDCO01000002.1"/>
</dbReference>
<dbReference type="OrthoDB" id="9771443at2"/>
<reference evidence="3" key="1">
    <citation type="journal article" date="2017" name="Genome Announc.">
        <title>Draft Genome Sequence of Terrimicrobium sacchariphilum NM-5T, a Facultative Anaerobic Soil Bacterium of the Class Spartobacteria.</title>
        <authorList>
            <person name="Qiu Y.L."/>
            <person name="Tourlousse D.M."/>
            <person name="Matsuura N."/>
            <person name="Ohashi A."/>
            <person name="Sekiguchi Y."/>
        </authorList>
    </citation>
    <scope>NUCLEOTIDE SEQUENCE [LARGE SCALE GENOMIC DNA]</scope>
    <source>
        <strain evidence="3">NM-5</strain>
    </source>
</reference>
<accession>A0A146GCT9</accession>
<proteinExistence type="predicted"/>
<organism evidence="2 3">
    <name type="scientific">Terrimicrobium sacchariphilum</name>
    <dbReference type="NCBI Taxonomy" id="690879"/>
    <lineage>
        <taxon>Bacteria</taxon>
        <taxon>Pseudomonadati</taxon>
        <taxon>Verrucomicrobiota</taxon>
        <taxon>Terrimicrobiia</taxon>
        <taxon>Terrimicrobiales</taxon>
        <taxon>Terrimicrobiaceae</taxon>
        <taxon>Terrimicrobium</taxon>
    </lineage>
</organism>
<evidence type="ECO:0000256" key="1">
    <source>
        <dbReference type="SAM" id="SignalP"/>
    </source>
</evidence>
<evidence type="ECO:0000313" key="2">
    <source>
        <dbReference type="EMBL" id="GAT34358.1"/>
    </source>
</evidence>
<comment type="caution">
    <text evidence="2">The sequence shown here is derived from an EMBL/GenBank/DDBJ whole genome shotgun (WGS) entry which is preliminary data.</text>
</comment>
<evidence type="ECO:0000313" key="3">
    <source>
        <dbReference type="Proteomes" id="UP000076023"/>
    </source>
</evidence>
<feature type="chain" id="PRO_5007524956" evidence="1">
    <location>
        <begin position="22"/>
        <end position="523"/>
    </location>
</feature>
<name>A0A146GCT9_TERSA</name>